<proteinExistence type="inferred from homology"/>
<evidence type="ECO:0000313" key="10">
    <source>
        <dbReference type="EMBL" id="CAB4863342.1"/>
    </source>
</evidence>
<evidence type="ECO:0000256" key="3">
    <source>
        <dbReference type="ARBA" id="ARBA00023235"/>
    </source>
</evidence>
<dbReference type="AlphaFoldDB" id="A0A6J6NEQ0"/>
<dbReference type="Gene3D" id="3.20.20.10">
    <property type="entry name" value="Alanine racemase"/>
    <property type="match status" value="1"/>
</dbReference>
<accession>A0A6J6NEQ0</accession>
<evidence type="ECO:0000313" key="9">
    <source>
        <dbReference type="EMBL" id="CAB4828049.1"/>
    </source>
</evidence>
<dbReference type="GO" id="GO:0009252">
    <property type="term" value="P:peptidoglycan biosynthetic process"/>
    <property type="evidence" value="ECO:0007669"/>
    <property type="project" value="TreeGrafter"/>
</dbReference>
<dbReference type="EMBL" id="CAFBLD010000003">
    <property type="protein sequence ID" value="CAB4863342.1"/>
    <property type="molecule type" value="Genomic_DNA"/>
</dbReference>
<name>A0A6J6NEQ0_9ZZZZ</name>
<dbReference type="EMBL" id="CAEZYM010000004">
    <property type="protein sequence ID" value="CAB4721357.1"/>
    <property type="molecule type" value="Genomic_DNA"/>
</dbReference>
<dbReference type="PROSITE" id="PS00395">
    <property type="entry name" value="ALANINE_RACEMASE"/>
    <property type="match status" value="1"/>
</dbReference>
<evidence type="ECO:0000256" key="1">
    <source>
        <dbReference type="ARBA" id="ARBA00001933"/>
    </source>
</evidence>
<dbReference type="GO" id="GO:0005829">
    <property type="term" value="C:cytosol"/>
    <property type="evidence" value="ECO:0007669"/>
    <property type="project" value="TreeGrafter"/>
</dbReference>
<evidence type="ECO:0000313" key="11">
    <source>
        <dbReference type="EMBL" id="CAB4942222.1"/>
    </source>
</evidence>
<dbReference type="EMBL" id="CAFBOC010000005">
    <property type="protein sequence ID" value="CAB4973307.1"/>
    <property type="molecule type" value="Genomic_DNA"/>
</dbReference>
<dbReference type="Pfam" id="PF01168">
    <property type="entry name" value="Ala_racemase_N"/>
    <property type="match status" value="1"/>
</dbReference>
<dbReference type="PANTHER" id="PTHR30511:SF0">
    <property type="entry name" value="ALANINE RACEMASE, CATABOLIC-RELATED"/>
    <property type="match status" value="1"/>
</dbReference>
<dbReference type="EMBL" id="CAESAE010000005">
    <property type="protein sequence ID" value="CAB4341430.1"/>
    <property type="molecule type" value="Genomic_DNA"/>
</dbReference>
<dbReference type="SMART" id="SM01005">
    <property type="entry name" value="Ala_racemase_C"/>
    <property type="match status" value="1"/>
</dbReference>
<dbReference type="InterPro" id="IPR029066">
    <property type="entry name" value="PLP-binding_barrel"/>
</dbReference>
<keyword evidence="2" id="KW-0663">Pyridoxal phosphate</keyword>
<dbReference type="SUPFAM" id="SSF50621">
    <property type="entry name" value="Alanine racemase C-terminal domain-like"/>
    <property type="match status" value="1"/>
</dbReference>
<evidence type="ECO:0000313" key="6">
    <source>
        <dbReference type="EMBL" id="CAB4685050.1"/>
    </source>
</evidence>
<evidence type="ECO:0000313" key="13">
    <source>
        <dbReference type="EMBL" id="CAB5070343.1"/>
    </source>
</evidence>
<dbReference type="EMBL" id="CAFABH010000011">
    <property type="protein sequence ID" value="CAB4828049.1"/>
    <property type="molecule type" value="Genomic_DNA"/>
</dbReference>
<dbReference type="InterPro" id="IPR009006">
    <property type="entry name" value="Ala_racemase/Decarboxylase_C"/>
</dbReference>
<dbReference type="GO" id="GO:0030170">
    <property type="term" value="F:pyridoxal phosphate binding"/>
    <property type="evidence" value="ECO:0007669"/>
    <property type="project" value="TreeGrafter"/>
</dbReference>
<dbReference type="FunFam" id="3.20.20.10:FF:000002">
    <property type="entry name" value="Alanine racemase"/>
    <property type="match status" value="1"/>
</dbReference>
<dbReference type="NCBIfam" id="TIGR00492">
    <property type="entry name" value="alr"/>
    <property type="match status" value="1"/>
</dbReference>
<evidence type="ECO:0000313" key="12">
    <source>
        <dbReference type="EMBL" id="CAB4973307.1"/>
    </source>
</evidence>
<dbReference type="EMBL" id="CAFBQX010000001">
    <property type="protein sequence ID" value="CAB5070343.1"/>
    <property type="molecule type" value="Genomic_DNA"/>
</dbReference>
<feature type="domain" description="Alanine racemase C-terminal" evidence="4">
    <location>
        <begin position="243"/>
        <end position="370"/>
    </location>
</feature>
<dbReference type="PRINTS" id="PR00992">
    <property type="entry name" value="ALARACEMASE"/>
</dbReference>
<dbReference type="InterPro" id="IPR011079">
    <property type="entry name" value="Ala_racemase_C"/>
</dbReference>
<dbReference type="SUPFAM" id="SSF51419">
    <property type="entry name" value="PLP-binding barrel"/>
    <property type="match status" value="1"/>
</dbReference>
<dbReference type="GO" id="GO:0030632">
    <property type="term" value="P:D-alanine biosynthetic process"/>
    <property type="evidence" value="ECO:0007669"/>
    <property type="project" value="TreeGrafter"/>
</dbReference>
<reference evidence="6" key="1">
    <citation type="submission" date="2020-05" db="EMBL/GenBank/DDBJ databases">
        <authorList>
            <person name="Chiriac C."/>
            <person name="Salcher M."/>
            <person name="Ghai R."/>
            <person name="Kavagutti S V."/>
        </authorList>
    </citation>
    <scope>NUCLEOTIDE SEQUENCE</scope>
</reference>
<protein>
    <submittedName>
        <fullName evidence="6">Unannotated protein</fullName>
    </submittedName>
</protein>
<gene>
    <name evidence="6" type="ORF">UFOPK2510_00228</name>
    <name evidence="7" type="ORF">UFOPK2718_00508</name>
    <name evidence="8" type="ORF">UFOPK2936_00048</name>
    <name evidence="9" type="ORF">UFOPK3174_00792</name>
    <name evidence="10" type="ORF">UFOPK3328_00613</name>
    <name evidence="11" type="ORF">UFOPK3779_00648</name>
    <name evidence="12" type="ORF">UFOPK3913_00609</name>
    <name evidence="5" type="ORF">UFOPK4107_01047</name>
    <name evidence="13" type="ORF">UFOPK4403_00382</name>
</gene>
<comment type="cofactor">
    <cofactor evidence="1">
        <name>pyridoxal 5'-phosphate</name>
        <dbReference type="ChEBI" id="CHEBI:597326"/>
    </cofactor>
</comment>
<dbReference type="InterPro" id="IPR000821">
    <property type="entry name" value="Ala_racemase"/>
</dbReference>
<dbReference type="PANTHER" id="PTHR30511">
    <property type="entry name" value="ALANINE RACEMASE"/>
    <property type="match status" value="1"/>
</dbReference>
<evidence type="ECO:0000313" key="5">
    <source>
        <dbReference type="EMBL" id="CAB4341430.1"/>
    </source>
</evidence>
<dbReference type="EMBL" id="CAEZZW010000001">
    <property type="protein sequence ID" value="CAB4768760.1"/>
    <property type="molecule type" value="Genomic_DNA"/>
</dbReference>
<evidence type="ECO:0000313" key="8">
    <source>
        <dbReference type="EMBL" id="CAB4768760.1"/>
    </source>
</evidence>
<keyword evidence="3" id="KW-0413">Isomerase</keyword>
<dbReference type="Pfam" id="PF00842">
    <property type="entry name" value="Ala_racemase_C"/>
    <property type="match status" value="1"/>
</dbReference>
<evidence type="ECO:0000259" key="4">
    <source>
        <dbReference type="SMART" id="SM01005"/>
    </source>
</evidence>
<dbReference type="InterPro" id="IPR001608">
    <property type="entry name" value="Ala_racemase_N"/>
</dbReference>
<dbReference type="EMBL" id="CAFBNH010000003">
    <property type="protein sequence ID" value="CAB4942222.1"/>
    <property type="molecule type" value="Genomic_DNA"/>
</dbReference>
<dbReference type="Gene3D" id="2.40.37.10">
    <property type="entry name" value="Lyase, Ornithine Decarboxylase, Chain A, domain 1"/>
    <property type="match status" value="1"/>
</dbReference>
<dbReference type="GO" id="GO:0008784">
    <property type="term" value="F:alanine racemase activity"/>
    <property type="evidence" value="ECO:0007669"/>
    <property type="project" value="InterPro"/>
</dbReference>
<dbReference type="CDD" id="cd00430">
    <property type="entry name" value="PLPDE_III_AR"/>
    <property type="match status" value="1"/>
</dbReference>
<dbReference type="InterPro" id="IPR020622">
    <property type="entry name" value="Ala_racemase_pyridoxalP-BS"/>
</dbReference>
<organism evidence="6">
    <name type="scientific">freshwater metagenome</name>
    <dbReference type="NCBI Taxonomy" id="449393"/>
    <lineage>
        <taxon>unclassified sequences</taxon>
        <taxon>metagenomes</taxon>
        <taxon>ecological metagenomes</taxon>
    </lineage>
</organism>
<sequence>MSAHAEVLVDLDAIKHNVATLQEKAGVPLLAVVKADAYGHGLVAVGRVAIEAGAHWLGVALLEEAVLLRTAGIKAPIIAWLVPPGSAFLTAVKSDIDIGVPSIQVYHDVALAAGHAGKKARIHIEVDTGMTRGGFLEEWGAFLEILKEPHGHVEIIGLFSHFARADEPGEKQNAAQLKRFLEMADDLNQIGIEPSVLHLSNSAATLMDASAHFDLVRTGIAMYGLSPDLQHLGNSKHLDLRPAMTLRAKLQLVKEVLANTPVGYGATAFTPDDTKLGVVAMGYADGIPRIAQGAGIYVDGKRAPIIGRVSMDQFVVDLGSDSLAKAGDWVVVFGPGYDGEYTADDWASASHSINYEIVTRINPRVSRIYVNSDGNGVV</sequence>
<dbReference type="EMBL" id="CAEZXO010000001">
    <property type="protein sequence ID" value="CAB4685050.1"/>
    <property type="molecule type" value="Genomic_DNA"/>
</dbReference>
<evidence type="ECO:0000256" key="2">
    <source>
        <dbReference type="ARBA" id="ARBA00022898"/>
    </source>
</evidence>
<evidence type="ECO:0000313" key="7">
    <source>
        <dbReference type="EMBL" id="CAB4721357.1"/>
    </source>
</evidence>
<dbReference type="HAMAP" id="MF_01201">
    <property type="entry name" value="Ala_racemase"/>
    <property type="match status" value="1"/>
</dbReference>